<dbReference type="AlphaFoldDB" id="A0A1W1BHV8"/>
<feature type="transmembrane region" description="Helical" evidence="1">
    <location>
        <begin position="45"/>
        <end position="69"/>
    </location>
</feature>
<feature type="transmembrane region" description="Helical" evidence="1">
    <location>
        <begin position="7"/>
        <end position="25"/>
    </location>
</feature>
<accession>A0A1W1BHV8</accession>
<keyword evidence="1" id="KW-1133">Transmembrane helix</keyword>
<keyword evidence="1" id="KW-0812">Transmembrane</keyword>
<name>A0A1W1BHV8_9ZZZZ</name>
<proteinExistence type="predicted"/>
<keyword evidence="1" id="KW-0472">Membrane</keyword>
<protein>
    <submittedName>
        <fullName evidence="2">Probable membrane protein Cj0124c</fullName>
    </submittedName>
</protein>
<evidence type="ECO:0000313" key="2">
    <source>
        <dbReference type="EMBL" id="SFV53041.1"/>
    </source>
</evidence>
<evidence type="ECO:0000256" key="1">
    <source>
        <dbReference type="SAM" id="Phobius"/>
    </source>
</evidence>
<reference evidence="2" key="1">
    <citation type="submission" date="2016-10" db="EMBL/GenBank/DDBJ databases">
        <authorList>
            <person name="de Groot N.N."/>
        </authorList>
    </citation>
    <scope>NUCLEOTIDE SEQUENCE</scope>
</reference>
<organism evidence="2">
    <name type="scientific">hydrothermal vent metagenome</name>
    <dbReference type="NCBI Taxonomy" id="652676"/>
    <lineage>
        <taxon>unclassified sequences</taxon>
        <taxon>metagenomes</taxon>
        <taxon>ecological metagenomes</taxon>
    </lineage>
</organism>
<sequence length="339" mass="39077">MYLKRYSIAAFIWIALVGWYVYAYITQDNMSLDFFGIPLPSLKIALWVVLPLVVLYLVSLFHMAFYSMLGNFRLRNYEKDFEKIVDAIIEAYLGKKSRSHNFKTDRYRLLGTLLEKSTVFPSSELIGTTGNEKIDKVLNIIETIKNGGVADLKPFNLLPENPLVIQNEKNRYKKGEVSVSDILNNCTKYADELCKFVYNDYVKGASLQNVLKYKAFLTKEALQVIMARINADENTLSISNEELIELFEKLELSKEDYIEFSITLSKGGMIPEQRMKLFETLSEEKEEAMDAYLFTLFDLEMIAPANEILDHSQPGEYENFKAYRALKECGKNFSITLFI</sequence>
<dbReference type="EMBL" id="FPHK01000005">
    <property type="protein sequence ID" value="SFV53041.1"/>
    <property type="molecule type" value="Genomic_DNA"/>
</dbReference>
<gene>
    <name evidence="2" type="ORF">MNB_SM-6-364</name>
</gene>